<feature type="transmembrane region" description="Helical" evidence="5">
    <location>
        <begin position="148"/>
        <end position="177"/>
    </location>
</feature>
<keyword evidence="2 5" id="KW-0812">Transmembrane</keyword>
<feature type="transmembrane region" description="Helical" evidence="5">
    <location>
        <begin position="20"/>
        <end position="43"/>
    </location>
</feature>
<feature type="transmembrane region" description="Helical" evidence="5">
    <location>
        <begin position="211"/>
        <end position="228"/>
    </location>
</feature>
<keyword evidence="3 5" id="KW-1133">Transmembrane helix</keyword>
<gene>
    <name evidence="5 6" type="primary">tatC</name>
    <name evidence="6" type="ORF">ENV54_06485</name>
</gene>
<dbReference type="PANTHER" id="PTHR30371:SF0">
    <property type="entry name" value="SEC-INDEPENDENT PROTEIN TRANSLOCASE PROTEIN TATC, CHLOROPLASTIC-RELATED"/>
    <property type="match status" value="1"/>
</dbReference>
<protein>
    <recommendedName>
        <fullName evidence="5">Sec-independent protein translocase protein TatC</fullName>
    </recommendedName>
</protein>
<proteinExistence type="inferred from homology"/>
<keyword evidence="4 5" id="KW-0472">Membrane</keyword>
<dbReference type="AlphaFoldDB" id="A0A7C4ARN1"/>
<dbReference type="GO" id="GO:0043953">
    <property type="term" value="P:protein transport by the Tat complex"/>
    <property type="evidence" value="ECO:0007669"/>
    <property type="project" value="UniProtKB-UniRule"/>
</dbReference>
<dbReference type="HAMAP" id="MF_00902">
    <property type="entry name" value="TatC"/>
    <property type="match status" value="1"/>
</dbReference>
<keyword evidence="5" id="KW-0811">Translocation</keyword>
<dbReference type="NCBIfam" id="TIGR00945">
    <property type="entry name" value="tatC"/>
    <property type="match status" value="1"/>
</dbReference>
<dbReference type="GO" id="GO:0065002">
    <property type="term" value="P:intracellular protein transmembrane transport"/>
    <property type="evidence" value="ECO:0007669"/>
    <property type="project" value="TreeGrafter"/>
</dbReference>
<keyword evidence="5" id="KW-0813">Transport</keyword>
<sequence length="248" mass="27852">MSFLEHLEELRSRLIRAAIAIGIGFGVCVAFGERVFSIFAAPITKLLPKNSSLVFTSLPDPFFVYLKVAFITGIFLALPYVLYQVWLFVRPGLLEKEKKLAVPFIVVSTLLFYLGAVFAYFIVFPAAFQFFLSYETAELKPMISIKDYVSLVMLLMLAFGVVFETPIVIVVLGLLGVVDSSLLKKGRRYFIVLAFIIAAILTPTPDVINQTLMAIPLIIFYELGIYLLRVIEKKRKRDEASTEAENGE</sequence>
<dbReference type="Pfam" id="PF00902">
    <property type="entry name" value="TatC"/>
    <property type="match status" value="1"/>
</dbReference>
<feature type="transmembrane region" description="Helical" evidence="5">
    <location>
        <begin position="101"/>
        <end position="128"/>
    </location>
</feature>
<dbReference type="InterPro" id="IPR002033">
    <property type="entry name" value="TatC"/>
</dbReference>
<accession>A0A7C4ARN1</accession>
<comment type="function">
    <text evidence="5">Part of the twin-arginine translocation (Tat) system that transports large folded proteins containing a characteristic twin-arginine motif in their signal peptide across membranes.</text>
</comment>
<comment type="subcellular location">
    <subcellularLocation>
        <location evidence="5">Cell membrane</location>
        <topology evidence="5">Multi-pass membrane protein</topology>
    </subcellularLocation>
    <subcellularLocation>
        <location evidence="1">Membrane</location>
        <topology evidence="1">Multi-pass membrane protein</topology>
    </subcellularLocation>
</comment>
<comment type="caution">
    <text evidence="6">The sequence shown here is derived from an EMBL/GenBank/DDBJ whole genome shotgun (WGS) entry which is preliminary data.</text>
</comment>
<reference evidence="6" key="1">
    <citation type="journal article" date="2020" name="mSystems">
        <title>Genome- and Community-Level Interaction Insights into Carbon Utilization and Element Cycling Functions of Hydrothermarchaeota in Hydrothermal Sediment.</title>
        <authorList>
            <person name="Zhou Z."/>
            <person name="Liu Y."/>
            <person name="Xu W."/>
            <person name="Pan J."/>
            <person name="Luo Z.H."/>
            <person name="Li M."/>
        </authorList>
    </citation>
    <scope>NUCLEOTIDE SEQUENCE [LARGE SCALE GENOMIC DNA]</scope>
    <source>
        <strain evidence="6">SpSt-769</strain>
    </source>
</reference>
<dbReference type="PRINTS" id="PR01840">
    <property type="entry name" value="TATCFAMILY"/>
</dbReference>
<evidence type="ECO:0000256" key="2">
    <source>
        <dbReference type="ARBA" id="ARBA00022692"/>
    </source>
</evidence>
<evidence type="ECO:0000256" key="3">
    <source>
        <dbReference type="ARBA" id="ARBA00022989"/>
    </source>
</evidence>
<dbReference type="GO" id="GO:0009977">
    <property type="term" value="F:proton motive force dependent protein transmembrane transporter activity"/>
    <property type="evidence" value="ECO:0007669"/>
    <property type="project" value="TreeGrafter"/>
</dbReference>
<comment type="similarity">
    <text evidence="5">Belongs to the TatC family.</text>
</comment>
<dbReference type="EMBL" id="DTGT01000198">
    <property type="protein sequence ID" value="HGH60928.1"/>
    <property type="molecule type" value="Genomic_DNA"/>
</dbReference>
<evidence type="ECO:0000313" key="6">
    <source>
        <dbReference type="EMBL" id="HGH60928.1"/>
    </source>
</evidence>
<feature type="transmembrane region" description="Helical" evidence="5">
    <location>
        <begin position="189"/>
        <end position="205"/>
    </location>
</feature>
<evidence type="ECO:0000256" key="4">
    <source>
        <dbReference type="ARBA" id="ARBA00023136"/>
    </source>
</evidence>
<comment type="subunit">
    <text evidence="5">Forms a complex with TatA.</text>
</comment>
<name>A0A7C4ARN1_9BACT</name>
<organism evidence="6">
    <name type="scientific">Desulfomonile tiedjei</name>
    <dbReference type="NCBI Taxonomy" id="2358"/>
    <lineage>
        <taxon>Bacteria</taxon>
        <taxon>Pseudomonadati</taxon>
        <taxon>Thermodesulfobacteriota</taxon>
        <taxon>Desulfomonilia</taxon>
        <taxon>Desulfomonilales</taxon>
        <taxon>Desulfomonilaceae</taxon>
        <taxon>Desulfomonile</taxon>
    </lineage>
</organism>
<keyword evidence="5" id="KW-0653">Protein transport</keyword>
<evidence type="ECO:0000256" key="1">
    <source>
        <dbReference type="ARBA" id="ARBA00004141"/>
    </source>
</evidence>
<evidence type="ECO:0000256" key="5">
    <source>
        <dbReference type="HAMAP-Rule" id="MF_00902"/>
    </source>
</evidence>
<dbReference type="PANTHER" id="PTHR30371">
    <property type="entry name" value="SEC-INDEPENDENT PROTEIN TRANSLOCASE PROTEIN TATC"/>
    <property type="match status" value="1"/>
</dbReference>
<keyword evidence="5" id="KW-1003">Cell membrane</keyword>
<feature type="transmembrane region" description="Helical" evidence="5">
    <location>
        <begin position="63"/>
        <end position="89"/>
    </location>
</feature>
<dbReference type="GO" id="GO:0033281">
    <property type="term" value="C:TAT protein transport complex"/>
    <property type="evidence" value="ECO:0007669"/>
    <property type="project" value="UniProtKB-UniRule"/>
</dbReference>